<dbReference type="EMBL" id="LRXL01000037">
    <property type="protein sequence ID" value="OAB78734.1"/>
    <property type="molecule type" value="Genomic_DNA"/>
</dbReference>
<dbReference type="STRING" id="1763537.ULVI_09130"/>
<protein>
    <submittedName>
        <fullName evidence="1">Uncharacterized protein</fullName>
    </submittedName>
</protein>
<organism evidence="1 2">
    <name type="scientific">Cochleicola gelatinilyticus</name>
    <dbReference type="NCBI Taxonomy" id="1763537"/>
    <lineage>
        <taxon>Bacteria</taxon>
        <taxon>Pseudomonadati</taxon>
        <taxon>Bacteroidota</taxon>
        <taxon>Flavobacteriia</taxon>
        <taxon>Flavobacteriales</taxon>
        <taxon>Flavobacteriaceae</taxon>
        <taxon>Cochleicola</taxon>
    </lineage>
</organism>
<reference evidence="1 2" key="1">
    <citation type="submission" date="2016-02" db="EMBL/GenBank/DDBJ databases">
        <title>Ulvibacter sp. LPB0005, isolated from Thais luteostoma.</title>
        <authorList>
            <person name="Shin S.-K."/>
            <person name="Yi H."/>
        </authorList>
    </citation>
    <scope>NUCLEOTIDE SEQUENCE [LARGE SCALE GENOMIC DNA]</scope>
    <source>
        <strain evidence="1 2">LPB0005</strain>
    </source>
</reference>
<comment type="caution">
    <text evidence="1">The sequence shown here is derived from an EMBL/GenBank/DDBJ whole genome shotgun (WGS) entry which is preliminary data.</text>
</comment>
<evidence type="ECO:0000313" key="1">
    <source>
        <dbReference type="EMBL" id="OAB78734.1"/>
    </source>
</evidence>
<dbReference type="OrthoDB" id="1163604at2"/>
<evidence type="ECO:0000313" key="2">
    <source>
        <dbReference type="Proteomes" id="UP000077013"/>
    </source>
</evidence>
<gene>
    <name evidence="1" type="ORF">ULVI_09130</name>
</gene>
<proteinExistence type="predicted"/>
<name>A0A167HLE3_9FLAO</name>
<accession>A0A167HLE3</accession>
<dbReference type="RefSeq" id="WP_068592022.1">
    <property type="nucleotide sequence ID" value="NZ_LRXL01000037.1"/>
</dbReference>
<dbReference type="Proteomes" id="UP000077013">
    <property type="component" value="Unassembled WGS sequence"/>
</dbReference>
<dbReference type="AlphaFoldDB" id="A0A167HLE3"/>
<keyword evidence="2" id="KW-1185">Reference proteome</keyword>
<sequence length="95" mass="11369">MQKKTIKTEEIKKMSVTQANAAYGEPFETDRFNMKGGVVEFRMELYELFDENEDVDLFEATWSKDEDTNITVWYKESNNEWLPVHTMEWEKGLEF</sequence>